<accession>A0A453MPH7</accession>
<feature type="transmembrane region" description="Helical" evidence="1">
    <location>
        <begin position="35"/>
        <end position="56"/>
    </location>
</feature>
<reference evidence="2" key="5">
    <citation type="journal article" date="2021" name="G3 (Bethesda)">
        <title>Aegilops tauschii genome assembly Aet v5.0 features greater sequence contiguity and improved annotation.</title>
        <authorList>
            <person name="Wang L."/>
            <person name="Zhu T."/>
            <person name="Rodriguez J.C."/>
            <person name="Deal K.R."/>
            <person name="Dubcovsky J."/>
            <person name="McGuire P.E."/>
            <person name="Lux T."/>
            <person name="Spannagl M."/>
            <person name="Mayer K.F.X."/>
            <person name="Baldrich P."/>
            <person name="Meyers B.C."/>
            <person name="Huo N."/>
            <person name="Gu Y.Q."/>
            <person name="Zhou H."/>
            <person name="Devos K.M."/>
            <person name="Bennetzen J.L."/>
            <person name="Unver T."/>
            <person name="Budak H."/>
            <person name="Gulick P.J."/>
            <person name="Galiba G."/>
            <person name="Kalapos B."/>
            <person name="Nelson D.R."/>
            <person name="Li P."/>
            <person name="You F.M."/>
            <person name="Luo M.C."/>
            <person name="Dvorak J."/>
        </authorList>
    </citation>
    <scope>NUCLEOTIDE SEQUENCE [LARGE SCALE GENOMIC DNA]</scope>
    <source>
        <strain evidence="2">cv. AL8/78</strain>
    </source>
</reference>
<protein>
    <submittedName>
        <fullName evidence="2">Uncharacterized protein</fullName>
    </submittedName>
</protein>
<reference evidence="2" key="3">
    <citation type="journal article" date="2017" name="Nature">
        <title>Genome sequence of the progenitor of the wheat D genome Aegilops tauschii.</title>
        <authorList>
            <person name="Luo M.C."/>
            <person name="Gu Y.Q."/>
            <person name="Puiu D."/>
            <person name="Wang H."/>
            <person name="Twardziok S.O."/>
            <person name="Deal K.R."/>
            <person name="Huo N."/>
            <person name="Zhu T."/>
            <person name="Wang L."/>
            <person name="Wang Y."/>
            <person name="McGuire P.E."/>
            <person name="Liu S."/>
            <person name="Long H."/>
            <person name="Ramasamy R.K."/>
            <person name="Rodriguez J.C."/>
            <person name="Van S.L."/>
            <person name="Yuan L."/>
            <person name="Wang Z."/>
            <person name="Xia Z."/>
            <person name="Xiao L."/>
            <person name="Anderson O.D."/>
            <person name="Ouyang S."/>
            <person name="Liang Y."/>
            <person name="Zimin A.V."/>
            <person name="Pertea G."/>
            <person name="Qi P."/>
            <person name="Bennetzen J.L."/>
            <person name="Dai X."/>
            <person name="Dawson M.W."/>
            <person name="Muller H.G."/>
            <person name="Kugler K."/>
            <person name="Rivarola-Duarte L."/>
            <person name="Spannagl M."/>
            <person name="Mayer K.F.X."/>
            <person name="Lu F.H."/>
            <person name="Bevan M.W."/>
            <person name="Leroy P."/>
            <person name="Li P."/>
            <person name="You F.M."/>
            <person name="Sun Q."/>
            <person name="Liu Z."/>
            <person name="Lyons E."/>
            <person name="Wicker T."/>
            <person name="Salzberg S.L."/>
            <person name="Devos K.M."/>
            <person name="Dvorak J."/>
        </authorList>
    </citation>
    <scope>NUCLEOTIDE SEQUENCE [LARGE SCALE GENOMIC DNA]</scope>
    <source>
        <strain evidence="2">cv. AL8/78</strain>
    </source>
</reference>
<sequence>MHEEDTLFGDLTAEARSTRAIQLANDLICFMKTRILMMFCETLSCAFHFKIIFVSLNHRVRKKDTFNLGKMHL</sequence>
<keyword evidence="3" id="KW-1185">Reference proteome</keyword>
<evidence type="ECO:0000256" key="1">
    <source>
        <dbReference type="SAM" id="Phobius"/>
    </source>
</evidence>
<keyword evidence="1" id="KW-0472">Membrane</keyword>
<reference evidence="3" key="1">
    <citation type="journal article" date="2014" name="Science">
        <title>Ancient hybridizations among the ancestral genomes of bread wheat.</title>
        <authorList>
            <consortium name="International Wheat Genome Sequencing Consortium,"/>
            <person name="Marcussen T."/>
            <person name="Sandve S.R."/>
            <person name="Heier L."/>
            <person name="Spannagl M."/>
            <person name="Pfeifer M."/>
            <person name="Jakobsen K.S."/>
            <person name="Wulff B.B."/>
            <person name="Steuernagel B."/>
            <person name="Mayer K.F."/>
            <person name="Olsen O.A."/>
        </authorList>
    </citation>
    <scope>NUCLEOTIDE SEQUENCE [LARGE SCALE GENOMIC DNA]</scope>
    <source>
        <strain evidence="3">cv. AL8/78</strain>
    </source>
</reference>
<organism evidence="2 3">
    <name type="scientific">Aegilops tauschii subsp. strangulata</name>
    <name type="common">Goatgrass</name>
    <dbReference type="NCBI Taxonomy" id="200361"/>
    <lineage>
        <taxon>Eukaryota</taxon>
        <taxon>Viridiplantae</taxon>
        <taxon>Streptophyta</taxon>
        <taxon>Embryophyta</taxon>
        <taxon>Tracheophyta</taxon>
        <taxon>Spermatophyta</taxon>
        <taxon>Magnoliopsida</taxon>
        <taxon>Liliopsida</taxon>
        <taxon>Poales</taxon>
        <taxon>Poaceae</taxon>
        <taxon>BOP clade</taxon>
        <taxon>Pooideae</taxon>
        <taxon>Triticodae</taxon>
        <taxon>Triticeae</taxon>
        <taxon>Triticinae</taxon>
        <taxon>Aegilops</taxon>
    </lineage>
</organism>
<reference evidence="3" key="2">
    <citation type="journal article" date="2017" name="Nat. Plants">
        <title>The Aegilops tauschii genome reveals multiple impacts of transposons.</title>
        <authorList>
            <person name="Zhao G."/>
            <person name="Zou C."/>
            <person name="Li K."/>
            <person name="Wang K."/>
            <person name="Li T."/>
            <person name="Gao L."/>
            <person name="Zhang X."/>
            <person name="Wang H."/>
            <person name="Yang Z."/>
            <person name="Liu X."/>
            <person name="Jiang W."/>
            <person name="Mao L."/>
            <person name="Kong X."/>
            <person name="Jiao Y."/>
            <person name="Jia J."/>
        </authorList>
    </citation>
    <scope>NUCLEOTIDE SEQUENCE [LARGE SCALE GENOMIC DNA]</scope>
    <source>
        <strain evidence="3">cv. AL8/78</strain>
    </source>
</reference>
<dbReference type="Gramene" id="AET6Gv20020300.3">
    <property type="protein sequence ID" value="AET6Gv20020300.3"/>
    <property type="gene ID" value="AET6Gv20020300"/>
</dbReference>
<evidence type="ECO:0000313" key="3">
    <source>
        <dbReference type="Proteomes" id="UP000015105"/>
    </source>
</evidence>
<evidence type="ECO:0000313" key="2">
    <source>
        <dbReference type="EnsemblPlants" id="AET6Gv20020300.3"/>
    </source>
</evidence>
<keyword evidence="1" id="KW-1133">Transmembrane helix</keyword>
<name>A0A453MPH7_AEGTS</name>
<reference evidence="2" key="4">
    <citation type="submission" date="2019-03" db="UniProtKB">
        <authorList>
            <consortium name="EnsemblPlants"/>
        </authorList>
    </citation>
    <scope>IDENTIFICATION</scope>
</reference>
<proteinExistence type="predicted"/>
<keyword evidence="1" id="KW-0812">Transmembrane</keyword>
<dbReference type="EnsemblPlants" id="AET6Gv20020300.3">
    <property type="protein sequence ID" value="AET6Gv20020300.3"/>
    <property type="gene ID" value="AET6Gv20020300"/>
</dbReference>
<dbReference type="Proteomes" id="UP000015105">
    <property type="component" value="Chromosome 6D"/>
</dbReference>
<dbReference type="AlphaFoldDB" id="A0A453MPH7"/>